<reference evidence="3" key="1">
    <citation type="submission" date="2016-03" db="EMBL/GenBank/DDBJ databases">
        <authorList>
            <person name="Heylen K."/>
            <person name="De Vos P."/>
            <person name="Vekeman B."/>
        </authorList>
    </citation>
    <scope>NUCLEOTIDE SEQUENCE [LARGE SCALE GENOMIC DNA]</scope>
    <source>
        <strain evidence="3">R-45383</strain>
    </source>
</reference>
<dbReference type="SMART" id="SM00260">
    <property type="entry name" value="CheW"/>
    <property type="match status" value="1"/>
</dbReference>
<dbReference type="AlphaFoldDB" id="A0A177P764"/>
<keyword evidence="3" id="KW-1185">Reference proteome</keyword>
<name>A0A177P764_9GAMM</name>
<feature type="domain" description="CheW-like" evidence="1">
    <location>
        <begin position="48"/>
        <end position="192"/>
    </location>
</feature>
<dbReference type="PANTHER" id="PTHR22617">
    <property type="entry name" value="CHEMOTAXIS SENSOR HISTIDINE KINASE-RELATED"/>
    <property type="match status" value="1"/>
</dbReference>
<dbReference type="PROSITE" id="PS50851">
    <property type="entry name" value="CHEW"/>
    <property type="match status" value="1"/>
</dbReference>
<evidence type="ECO:0000259" key="1">
    <source>
        <dbReference type="PROSITE" id="PS50851"/>
    </source>
</evidence>
<dbReference type="InterPro" id="IPR036061">
    <property type="entry name" value="CheW-like_dom_sf"/>
</dbReference>
<dbReference type="Proteomes" id="UP000077628">
    <property type="component" value="Unassembled WGS sequence"/>
</dbReference>
<dbReference type="RefSeq" id="WP_064025146.1">
    <property type="nucleotide sequence ID" value="NZ_LUUK01000040.1"/>
</dbReference>
<proteinExistence type="predicted"/>
<dbReference type="GO" id="GO:0006935">
    <property type="term" value="P:chemotaxis"/>
    <property type="evidence" value="ECO:0007669"/>
    <property type="project" value="InterPro"/>
</dbReference>
<dbReference type="EMBL" id="LUUK01000040">
    <property type="protein sequence ID" value="OAI25160.1"/>
    <property type="molecule type" value="Genomic_DNA"/>
</dbReference>
<dbReference type="PANTHER" id="PTHR22617:SF23">
    <property type="entry name" value="CHEMOTAXIS PROTEIN CHEW"/>
    <property type="match status" value="1"/>
</dbReference>
<sequence length="192" mass="20729">MKKASFDGSIDLDADAPEPYSPRQADLILKARAEELAQAVEQDEESASIEVVTFSLAYETYALETAFVSEVYPLNDLTPLPCTPAFVAGIVNVRGQVISVVDIKKFFDLPARGLTDLNKVIVIGSGMMRFGIMADAILGVRNIPIRTIQPGLPTLTGVRADYLRGIAADRLVILDAAKLLTDGKIVVHEEVA</sequence>
<dbReference type="STRING" id="702114.A1355_19835"/>
<dbReference type="InterPro" id="IPR039315">
    <property type="entry name" value="CheW"/>
</dbReference>
<gene>
    <name evidence="2" type="ORF">A1355_19835</name>
</gene>
<dbReference type="GO" id="GO:0007165">
    <property type="term" value="P:signal transduction"/>
    <property type="evidence" value="ECO:0007669"/>
    <property type="project" value="InterPro"/>
</dbReference>
<comment type="caution">
    <text evidence="2">The sequence shown here is derived from an EMBL/GenBank/DDBJ whole genome shotgun (WGS) entry which is preliminary data.</text>
</comment>
<protein>
    <submittedName>
        <fullName evidence="2">Chemotaxis protein</fullName>
    </submittedName>
</protein>
<dbReference type="SUPFAM" id="SSF50341">
    <property type="entry name" value="CheW-like"/>
    <property type="match status" value="1"/>
</dbReference>
<organism evidence="2 3">
    <name type="scientific">Methylomonas koyamae</name>
    <dbReference type="NCBI Taxonomy" id="702114"/>
    <lineage>
        <taxon>Bacteria</taxon>
        <taxon>Pseudomonadati</taxon>
        <taxon>Pseudomonadota</taxon>
        <taxon>Gammaproteobacteria</taxon>
        <taxon>Methylococcales</taxon>
        <taxon>Methylococcaceae</taxon>
        <taxon>Methylomonas</taxon>
    </lineage>
</organism>
<dbReference type="GO" id="GO:0005829">
    <property type="term" value="C:cytosol"/>
    <property type="evidence" value="ECO:0007669"/>
    <property type="project" value="TreeGrafter"/>
</dbReference>
<dbReference type="InterPro" id="IPR002545">
    <property type="entry name" value="CheW-lke_dom"/>
</dbReference>
<dbReference type="Gene3D" id="2.40.50.180">
    <property type="entry name" value="CheA-289, Domain 4"/>
    <property type="match status" value="1"/>
</dbReference>
<accession>A0A177P764</accession>
<dbReference type="Gene3D" id="2.30.30.40">
    <property type="entry name" value="SH3 Domains"/>
    <property type="match status" value="1"/>
</dbReference>
<dbReference type="OrthoDB" id="9790406at2"/>
<dbReference type="Pfam" id="PF01584">
    <property type="entry name" value="CheW"/>
    <property type="match status" value="1"/>
</dbReference>
<evidence type="ECO:0000313" key="2">
    <source>
        <dbReference type="EMBL" id="OAI25160.1"/>
    </source>
</evidence>
<evidence type="ECO:0000313" key="3">
    <source>
        <dbReference type="Proteomes" id="UP000077628"/>
    </source>
</evidence>